<gene>
    <name evidence="1" type="ORF">QRX50_35980</name>
</gene>
<evidence type="ECO:0000313" key="1">
    <source>
        <dbReference type="EMBL" id="WIX76795.1"/>
    </source>
</evidence>
<proteinExistence type="predicted"/>
<organism evidence="1 2">
    <name type="scientific">Amycolatopsis carbonis</name>
    <dbReference type="NCBI Taxonomy" id="715471"/>
    <lineage>
        <taxon>Bacteria</taxon>
        <taxon>Bacillati</taxon>
        <taxon>Actinomycetota</taxon>
        <taxon>Actinomycetes</taxon>
        <taxon>Pseudonocardiales</taxon>
        <taxon>Pseudonocardiaceae</taxon>
        <taxon>Amycolatopsis</taxon>
    </lineage>
</organism>
<protein>
    <recommendedName>
        <fullName evidence="3">Integrase</fullName>
    </recommendedName>
</protein>
<name>A0A9Y2MQ42_9PSEU</name>
<dbReference type="KEGG" id="acab:QRX50_35980"/>
<dbReference type="RefSeq" id="WP_285967543.1">
    <property type="nucleotide sequence ID" value="NZ_CP127294.1"/>
</dbReference>
<dbReference type="EMBL" id="CP127294">
    <property type="protein sequence ID" value="WIX76795.1"/>
    <property type="molecule type" value="Genomic_DNA"/>
</dbReference>
<dbReference type="AlphaFoldDB" id="A0A9Y2MQ42"/>
<dbReference type="Proteomes" id="UP001236014">
    <property type="component" value="Chromosome"/>
</dbReference>
<evidence type="ECO:0008006" key="3">
    <source>
        <dbReference type="Google" id="ProtNLM"/>
    </source>
</evidence>
<keyword evidence="2" id="KW-1185">Reference proteome</keyword>
<evidence type="ECO:0000313" key="2">
    <source>
        <dbReference type="Proteomes" id="UP001236014"/>
    </source>
</evidence>
<reference evidence="1 2" key="1">
    <citation type="submission" date="2023-06" db="EMBL/GenBank/DDBJ databases">
        <authorList>
            <person name="Oyuntsetseg B."/>
            <person name="Kim S.B."/>
        </authorList>
    </citation>
    <scope>NUCLEOTIDE SEQUENCE [LARGE SCALE GENOMIC DNA]</scope>
    <source>
        <strain evidence="1 2">2-15</strain>
    </source>
</reference>
<sequence>MRLPRWGRVLAWSSGPAWMVVDPDFAVVPPITEFLADLAARPTSAASVRSYAYDLLRW</sequence>
<accession>A0A9Y2MQ42</accession>